<sequence>MRILFAAALLASPALAHAADLPGADGANTADDGVAAPAPREGDGIPDQLDSDQKAGYRKVFAAIHAQRWQDAQLQLDSMKPGPLHAIARAELYTAKNSPKVELAPLLQLIGDAPELPQADQLSRMARTRGAAATPAIPAAARLIWYDGAPVRQRARSIKSDTAATEIALAIQPYVKADQGAEAEGVVARFEADLTPEARTEWQQKVAWIYYVAGDDGNARRVAAKAQDGAGDWAPQADWVAGLAAWREQDCSGATAAFERVATRAADTELRSAGLYWGSRAEMACGRPDRVATKLRAATQYGETFYGLLAKSALGIEDKPGKGEKFVAEDWRALERRPNVRVAAALVEIDEDGLADEVLRYQAKIGNPSEHLALTRLAGRLSLPSTQLWLTHNCPQGTQPLTAARYPAPNWTPAGGWRVDKALVFAHTLQESRFNSEIRSAAGAMGLMQVKTGAAIDIGRRNGRTYAASDLTKPSVNMEIGQSYLEQLRDQPFTGGLLPKVIASYNAGPTPVANWNAMIKDGGDPLLYIESIPYWETRGYVMTVLRNYWMYENQEGRKSSSREALAQGMWPKFPGMQGPAAVKLNMRKLAFHQDGNANR</sequence>
<dbReference type="SUPFAM" id="SSF53955">
    <property type="entry name" value="Lysozyme-like"/>
    <property type="match status" value="1"/>
</dbReference>
<dbReference type="GO" id="GO:0042597">
    <property type="term" value="C:periplasmic space"/>
    <property type="evidence" value="ECO:0007669"/>
    <property type="project" value="InterPro"/>
</dbReference>
<dbReference type="Proteomes" id="UP000564677">
    <property type="component" value="Unassembled WGS sequence"/>
</dbReference>
<dbReference type="PANTHER" id="PTHR37423:SF2">
    <property type="entry name" value="MEMBRANE-BOUND LYTIC MUREIN TRANSGLYCOSYLASE C"/>
    <property type="match status" value="1"/>
</dbReference>
<dbReference type="InterPro" id="IPR008258">
    <property type="entry name" value="Transglycosylase_SLT_dom_1"/>
</dbReference>
<dbReference type="CDD" id="cd13401">
    <property type="entry name" value="Slt70-like"/>
    <property type="match status" value="1"/>
</dbReference>
<dbReference type="InterPro" id="IPR008939">
    <property type="entry name" value="Lytic_TGlycosylase_superhlx_U"/>
</dbReference>
<feature type="region of interest" description="Disordered" evidence="4">
    <location>
        <begin position="28"/>
        <end position="51"/>
    </location>
</feature>
<proteinExistence type="inferred from homology"/>
<evidence type="ECO:0000256" key="5">
    <source>
        <dbReference type="SAM" id="SignalP"/>
    </source>
</evidence>
<feature type="domain" description="Transglycosylase SLT" evidence="6">
    <location>
        <begin position="417"/>
        <end position="517"/>
    </location>
</feature>
<comment type="caution">
    <text evidence="7">The sequence shown here is derived from an EMBL/GenBank/DDBJ whole genome shotgun (WGS) entry which is preliminary data.</text>
</comment>
<dbReference type="GO" id="GO:0004553">
    <property type="term" value="F:hydrolase activity, hydrolyzing O-glycosyl compounds"/>
    <property type="evidence" value="ECO:0007669"/>
    <property type="project" value="InterPro"/>
</dbReference>
<evidence type="ECO:0000313" key="7">
    <source>
        <dbReference type="EMBL" id="NIJ64428.1"/>
    </source>
</evidence>
<dbReference type="AlphaFoldDB" id="A0A7X5UY94"/>
<evidence type="ECO:0000256" key="3">
    <source>
        <dbReference type="ARBA" id="ARBA00022729"/>
    </source>
</evidence>
<gene>
    <name evidence="7" type="ORF">FHR20_001359</name>
</gene>
<evidence type="ECO:0000313" key="8">
    <source>
        <dbReference type="Proteomes" id="UP000564677"/>
    </source>
</evidence>
<dbReference type="EMBL" id="JAASQV010000001">
    <property type="protein sequence ID" value="NIJ64428.1"/>
    <property type="molecule type" value="Genomic_DNA"/>
</dbReference>
<evidence type="ECO:0000256" key="2">
    <source>
        <dbReference type="ARBA" id="ARBA00009387"/>
    </source>
</evidence>
<dbReference type="SUPFAM" id="SSF48435">
    <property type="entry name" value="Bacterial muramidases"/>
    <property type="match status" value="1"/>
</dbReference>
<comment type="similarity">
    <text evidence="2">Belongs to the virb1 family.</text>
</comment>
<accession>A0A7X5UY94</accession>
<comment type="similarity">
    <text evidence="1">Belongs to the transglycosylase Slt family.</text>
</comment>
<evidence type="ECO:0000259" key="6">
    <source>
        <dbReference type="Pfam" id="PF01464"/>
    </source>
</evidence>
<keyword evidence="8" id="KW-1185">Reference proteome</keyword>
<evidence type="ECO:0000256" key="4">
    <source>
        <dbReference type="SAM" id="MobiDB-lite"/>
    </source>
</evidence>
<dbReference type="PANTHER" id="PTHR37423">
    <property type="entry name" value="SOLUBLE LYTIC MUREIN TRANSGLYCOSYLASE-RELATED"/>
    <property type="match status" value="1"/>
</dbReference>
<keyword evidence="3 5" id="KW-0732">Signal</keyword>
<dbReference type="RefSeq" id="WP_167298785.1">
    <property type="nucleotide sequence ID" value="NZ_CP170557.1"/>
</dbReference>
<feature type="signal peptide" evidence="5">
    <location>
        <begin position="1"/>
        <end position="18"/>
    </location>
</feature>
<name>A0A7X5UY94_9SPHN</name>
<reference evidence="7 8" key="1">
    <citation type="submission" date="2020-03" db="EMBL/GenBank/DDBJ databases">
        <title>Genomic Encyclopedia of Type Strains, Phase IV (KMG-IV): sequencing the most valuable type-strain genomes for metagenomic binning, comparative biology and taxonomic classification.</title>
        <authorList>
            <person name="Goeker M."/>
        </authorList>
    </citation>
    <scope>NUCLEOTIDE SEQUENCE [LARGE SCALE GENOMIC DNA]</scope>
    <source>
        <strain evidence="7 8">DSM 4733</strain>
    </source>
</reference>
<feature type="chain" id="PRO_5030761460" evidence="5">
    <location>
        <begin position="19"/>
        <end position="599"/>
    </location>
</feature>
<organism evidence="7 8">
    <name type="scientific">Sphingomonas leidyi</name>
    <dbReference type="NCBI Taxonomy" id="68569"/>
    <lineage>
        <taxon>Bacteria</taxon>
        <taxon>Pseudomonadati</taxon>
        <taxon>Pseudomonadota</taxon>
        <taxon>Alphaproteobacteria</taxon>
        <taxon>Sphingomonadales</taxon>
        <taxon>Sphingomonadaceae</taxon>
        <taxon>Sphingomonas</taxon>
    </lineage>
</organism>
<dbReference type="InterPro" id="IPR023346">
    <property type="entry name" value="Lysozyme-like_dom_sf"/>
</dbReference>
<dbReference type="Gene3D" id="1.10.530.10">
    <property type="match status" value="1"/>
</dbReference>
<dbReference type="Pfam" id="PF01464">
    <property type="entry name" value="SLT"/>
    <property type="match status" value="1"/>
</dbReference>
<evidence type="ECO:0000256" key="1">
    <source>
        <dbReference type="ARBA" id="ARBA00007734"/>
    </source>
</evidence>
<protein>
    <submittedName>
        <fullName evidence="7">Soluble lytic murein transglycosylase-like protein</fullName>
    </submittedName>
</protein>